<organism evidence="12 13">
    <name type="scientific">Ruegeria aquimaris</name>
    <dbReference type="NCBI Taxonomy" id="2984333"/>
    <lineage>
        <taxon>Bacteria</taxon>
        <taxon>Pseudomonadati</taxon>
        <taxon>Pseudomonadota</taxon>
        <taxon>Alphaproteobacteria</taxon>
        <taxon>Rhodobacterales</taxon>
        <taxon>Roseobacteraceae</taxon>
        <taxon>Ruegeria</taxon>
    </lineage>
</organism>
<evidence type="ECO:0000259" key="10">
    <source>
        <dbReference type="PROSITE" id="PS51986"/>
    </source>
</evidence>
<evidence type="ECO:0000313" key="12">
    <source>
        <dbReference type="EMBL" id="MCV2889539.1"/>
    </source>
</evidence>
<comment type="cofactor">
    <cofactor evidence="1">
        <name>Mg(2+)</name>
        <dbReference type="ChEBI" id="CHEBI:18420"/>
    </cofactor>
</comment>
<comment type="catalytic activity">
    <reaction evidence="9">
        <text>L-glutamate + NH4(+) + ATP = L-glutamine + ADP + phosphate + H(+)</text>
        <dbReference type="Rhea" id="RHEA:16169"/>
        <dbReference type="ChEBI" id="CHEBI:15378"/>
        <dbReference type="ChEBI" id="CHEBI:28938"/>
        <dbReference type="ChEBI" id="CHEBI:29985"/>
        <dbReference type="ChEBI" id="CHEBI:30616"/>
        <dbReference type="ChEBI" id="CHEBI:43474"/>
        <dbReference type="ChEBI" id="CHEBI:58359"/>
        <dbReference type="ChEBI" id="CHEBI:456216"/>
        <dbReference type="EC" id="6.3.1.2"/>
    </reaction>
</comment>
<dbReference type="PROSITE" id="PS51987">
    <property type="entry name" value="GS_CATALYTIC"/>
    <property type="match status" value="1"/>
</dbReference>
<dbReference type="EMBL" id="JAOWLB010000010">
    <property type="protein sequence ID" value="MCV2889539.1"/>
    <property type="molecule type" value="Genomic_DNA"/>
</dbReference>
<dbReference type="PANTHER" id="PTHR43407:SF2">
    <property type="entry name" value="GLUTAMINE SYNTHETASE"/>
    <property type="match status" value="1"/>
</dbReference>
<comment type="subunit">
    <text evidence="8">Oligomer of 12 subunits arranged in the form of two hexagons.</text>
</comment>
<evidence type="ECO:0000256" key="7">
    <source>
        <dbReference type="RuleBase" id="RU000384"/>
    </source>
</evidence>
<evidence type="ECO:0000256" key="3">
    <source>
        <dbReference type="ARBA" id="ARBA00009897"/>
    </source>
</evidence>
<dbReference type="PROSITE" id="PS00180">
    <property type="entry name" value="GLNA_1"/>
    <property type="match status" value="1"/>
</dbReference>
<dbReference type="InterPro" id="IPR001637">
    <property type="entry name" value="Gln_synth_I_adenylation_site"/>
</dbReference>
<proteinExistence type="inferred from homology"/>
<dbReference type="InterPro" id="IPR014746">
    <property type="entry name" value="Gln_synth/guanido_kin_cat_dom"/>
</dbReference>
<dbReference type="Pfam" id="PF03951">
    <property type="entry name" value="Gln-synt_N"/>
    <property type="match status" value="1"/>
</dbReference>
<keyword evidence="9 12" id="KW-0436">Ligase</keyword>
<evidence type="ECO:0000259" key="11">
    <source>
        <dbReference type="PROSITE" id="PS51987"/>
    </source>
</evidence>
<dbReference type="InterPro" id="IPR008147">
    <property type="entry name" value="Gln_synt_N"/>
</dbReference>
<gene>
    <name evidence="12" type="primary">glnA</name>
    <name evidence="12" type="ORF">OE747_14435</name>
</gene>
<keyword evidence="9" id="KW-0547">Nucleotide-binding</keyword>
<dbReference type="InterPro" id="IPR004809">
    <property type="entry name" value="Gln_synth_I"/>
</dbReference>
<dbReference type="PROSITE" id="PS00182">
    <property type="entry name" value="GLNA_ADENYLATION"/>
    <property type="match status" value="1"/>
</dbReference>
<accession>A0ABT3ALK3</accession>
<dbReference type="InterPro" id="IPR027302">
    <property type="entry name" value="Gln_synth_N_conserv_site"/>
</dbReference>
<evidence type="ECO:0000256" key="2">
    <source>
        <dbReference type="ARBA" id="ARBA00003117"/>
    </source>
</evidence>
<keyword evidence="8" id="KW-0963">Cytoplasm</keyword>
<evidence type="ECO:0000256" key="5">
    <source>
        <dbReference type="ARBA" id="ARBA00023231"/>
    </source>
</evidence>
<reference evidence="12 13" key="1">
    <citation type="submission" date="2022-10" db="EMBL/GenBank/DDBJ databases">
        <title>Ruegeria sp. nov., isolated from ocean surface sediments.</title>
        <authorList>
            <person name="He W."/>
            <person name="Xue H.-P."/>
            <person name="Zhang D.-F."/>
        </authorList>
    </citation>
    <scope>NUCLEOTIDE SEQUENCE [LARGE SCALE GENOMIC DNA]</scope>
    <source>
        <strain evidence="12 13">XHP0148</strain>
    </source>
</reference>
<keyword evidence="5" id="KW-0535">Nitrogen fixation</keyword>
<evidence type="ECO:0000256" key="9">
    <source>
        <dbReference type="RuleBase" id="RU004356"/>
    </source>
</evidence>
<dbReference type="InterPro" id="IPR027303">
    <property type="entry name" value="Gln_synth_gly_rich_site"/>
</dbReference>
<feature type="domain" description="GS beta-grasp" evidence="10">
    <location>
        <begin position="13"/>
        <end position="97"/>
    </location>
</feature>
<evidence type="ECO:0000256" key="8">
    <source>
        <dbReference type="RuleBase" id="RU000387"/>
    </source>
</evidence>
<dbReference type="SUPFAM" id="SSF54368">
    <property type="entry name" value="Glutamine synthetase, N-terminal domain"/>
    <property type="match status" value="1"/>
</dbReference>
<feature type="domain" description="GS catalytic" evidence="11">
    <location>
        <begin position="105"/>
        <end position="468"/>
    </location>
</feature>
<comment type="function">
    <text evidence="2">Catalyzes the ATP-dependent biosynthesis of glutamine from glutamate and ammonia.</text>
</comment>
<dbReference type="PANTHER" id="PTHR43407">
    <property type="entry name" value="GLUTAMINE SYNTHETASE"/>
    <property type="match status" value="1"/>
</dbReference>
<dbReference type="Gene3D" id="3.10.20.70">
    <property type="entry name" value="Glutamine synthetase, N-terminal domain"/>
    <property type="match status" value="1"/>
</dbReference>
<dbReference type="InterPro" id="IPR008146">
    <property type="entry name" value="Gln_synth_cat_dom"/>
</dbReference>
<dbReference type="GO" id="GO:0004356">
    <property type="term" value="F:glutamine synthetase activity"/>
    <property type="evidence" value="ECO:0007669"/>
    <property type="project" value="UniProtKB-EC"/>
</dbReference>
<comment type="caution">
    <text evidence="12">The sequence shown here is derived from an EMBL/GenBank/DDBJ whole genome shotgun (WGS) entry which is preliminary data.</text>
</comment>
<dbReference type="EC" id="6.3.1.2" evidence="9"/>
<dbReference type="RefSeq" id="WP_263829279.1">
    <property type="nucleotide sequence ID" value="NZ_JAOWLB010000010.1"/>
</dbReference>
<evidence type="ECO:0000256" key="4">
    <source>
        <dbReference type="ARBA" id="ARBA00011258"/>
    </source>
</evidence>
<dbReference type="NCBIfam" id="TIGR00653">
    <property type="entry name" value="GlnA"/>
    <property type="match status" value="1"/>
</dbReference>
<sequence>MSKDAVLQLIKDEGAEYVDIRFTDPRGKLQHVTVVADLVDEDFLEEGFMFDGSSIAGWKSIEASDMKLMPDTESAYVDPFYAEKTICIHCSVVEPDTGEAYNRDPRGTAAKAEAYLKASGIGDVAYMGPEAEFFLFDDVRFSNTINKVSYEVDATDASWNTDTEYETGNMGHRPGLKGGYFPVNPTDEAQDLRSEMLSTMKRMGMKVDKHHHEVASCQHELGLIFGTLTKQADEIQKYKYVIHNVAHAYGKSATFMPKPIYGDNGSGMHVNMSIWKDGKPLFAGDKYADLSQEALYFIGGILKHAKTLNAFTNPGTNSYKRLIPGFEAPVLRAYSARNRSGCVRIPWTESPKAKRVEARFPDPSANPYLAFAALLMAGLDGIKNKIDPGEAMDKNLYDLPAEELAGIPTVCGSLREALECLAADHDFLLQGDVFTKDQIEGYIELKMEEVHKYEHTPHPVEFGMYYSC</sequence>
<dbReference type="Gene3D" id="3.30.590.10">
    <property type="entry name" value="Glutamine synthetase/guanido kinase, catalytic domain"/>
    <property type="match status" value="1"/>
</dbReference>
<evidence type="ECO:0000313" key="13">
    <source>
        <dbReference type="Proteomes" id="UP001320899"/>
    </source>
</evidence>
<dbReference type="PROSITE" id="PS00181">
    <property type="entry name" value="GLNA_ATP"/>
    <property type="match status" value="1"/>
</dbReference>
<dbReference type="SUPFAM" id="SSF55931">
    <property type="entry name" value="Glutamine synthetase/guanido kinase"/>
    <property type="match status" value="1"/>
</dbReference>
<keyword evidence="9" id="KW-0067">ATP-binding</keyword>
<comment type="subcellular location">
    <subcellularLocation>
        <location evidence="8">Cytoplasm</location>
    </subcellularLocation>
</comment>
<comment type="similarity">
    <text evidence="3 6 7">Belongs to the glutamine synthetase family.</text>
</comment>
<dbReference type="PROSITE" id="PS51986">
    <property type="entry name" value="GS_BETA_GRASP"/>
    <property type="match status" value="1"/>
</dbReference>
<dbReference type="Proteomes" id="UP001320899">
    <property type="component" value="Unassembled WGS sequence"/>
</dbReference>
<keyword evidence="13" id="KW-1185">Reference proteome</keyword>
<dbReference type="InterPro" id="IPR036651">
    <property type="entry name" value="Gln_synt_N_sf"/>
</dbReference>
<evidence type="ECO:0000256" key="1">
    <source>
        <dbReference type="ARBA" id="ARBA00001946"/>
    </source>
</evidence>
<dbReference type="Pfam" id="PF00120">
    <property type="entry name" value="Gln-synt_C"/>
    <property type="match status" value="1"/>
</dbReference>
<name>A0ABT3ALK3_9RHOB</name>
<evidence type="ECO:0000256" key="6">
    <source>
        <dbReference type="PROSITE-ProRule" id="PRU01330"/>
    </source>
</evidence>
<comment type="subunit">
    <text evidence="4">Oligomer of 12 subunits arranged in the form of two hexameric ring.</text>
</comment>
<dbReference type="SMART" id="SM01230">
    <property type="entry name" value="Gln-synt_C"/>
    <property type="match status" value="1"/>
</dbReference>
<protein>
    <recommendedName>
        <fullName evidence="9">Glutamine synthetase</fullName>
        <ecNumber evidence="9">6.3.1.2</ecNumber>
    </recommendedName>
</protein>